<name>A0ABN3L652_STRLO</name>
<gene>
    <name evidence="3" type="ORF">GCM10010276_09990</name>
</gene>
<sequence length="182" mass="17734">MRWWSGAWMIAGIVVLAACGTSAGGGSTGPASSSGSSSARPSATAPTGAPASPSGPGPSKSATAPSAPAGHCAAGHAEISVAPGDAVAQRLCVRPGTVVSLVLRPRTDDKRWEGVNTSAPALVVASGWRLDADGTAHAALRCAGTRGGEAVVTALAKAPDVAGAARTAFTLHVSVVPYTTQG</sequence>
<proteinExistence type="predicted"/>
<evidence type="ECO:0000256" key="2">
    <source>
        <dbReference type="SAM" id="SignalP"/>
    </source>
</evidence>
<reference evidence="3 4" key="1">
    <citation type="journal article" date="2019" name="Int. J. Syst. Evol. Microbiol.">
        <title>The Global Catalogue of Microorganisms (GCM) 10K type strain sequencing project: providing services to taxonomists for standard genome sequencing and annotation.</title>
        <authorList>
            <consortium name="The Broad Institute Genomics Platform"/>
            <consortium name="The Broad Institute Genome Sequencing Center for Infectious Disease"/>
            <person name="Wu L."/>
            <person name="Ma J."/>
        </authorList>
    </citation>
    <scope>NUCLEOTIDE SEQUENCE [LARGE SCALE GENOMIC DNA]</scope>
    <source>
        <strain evidence="3 4">JCM 4395</strain>
    </source>
</reference>
<evidence type="ECO:0000313" key="3">
    <source>
        <dbReference type="EMBL" id="GAA2476256.1"/>
    </source>
</evidence>
<dbReference type="RefSeq" id="WP_344398783.1">
    <property type="nucleotide sequence ID" value="NZ_BAAASG010000002.1"/>
</dbReference>
<evidence type="ECO:0000256" key="1">
    <source>
        <dbReference type="SAM" id="MobiDB-lite"/>
    </source>
</evidence>
<dbReference type="EMBL" id="BAAASG010000002">
    <property type="protein sequence ID" value="GAA2476256.1"/>
    <property type="molecule type" value="Genomic_DNA"/>
</dbReference>
<keyword evidence="2" id="KW-0732">Signal</keyword>
<feature type="compositionally biased region" description="Low complexity" evidence="1">
    <location>
        <begin position="29"/>
        <end position="69"/>
    </location>
</feature>
<organism evidence="3 4">
    <name type="scientific">Streptomyces longisporus</name>
    <dbReference type="NCBI Taxonomy" id="1948"/>
    <lineage>
        <taxon>Bacteria</taxon>
        <taxon>Bacillati</taxon>
        <taxon>Actinomycetota</taxon>
        <taxon>Actinomycetes</taxon>
        <taxon>Kitasatosporales</taxon>
        <taxon>Streptomycetaceae</taxon>
        <taxon>Streptomyces</taxon>
    </lineage>
</organism>
<evidence type="ECO:0008006" key="5">
    <source>
        <dbReference type="Google" id="ProtNLM"/>
    </source>
</evidence>
<feature type="region of interest" description="Disordered" evidence="1">
    <location>
        <begin position="24"/>
        <end position="69"/>
    </location>
</feature>
<protein>
    <recommendedName>
        <fullName evidence="5">Lipoprotein</fullName>
    </recommendedName>
</protein>
<comment type="caution">
    <text evidence="3">The sequence shown here is derived from an EMBL/GenBank/DDBJ whole genome shotgun (WGS) entry which is preliminary data.</text>
</comment>
<keyword evidence="4" id="KW-1185">Reference proteome</keyword>
<feature type="chain" id="PRO_5045783413" description="Lipoprotein" evidence="2">
    <location>
        <begin position="18"/>
        <end position="182"/>
    </location>
</feature>
<feature type="signal peptide" evidence="2">
    <location>
        <begin position="1"/>
        <end position="17"/>
    </location>
</feature>
<dbReference type="Proteomes" id="UP001501777">
    <property type="component" value="Unassembled WGS sequence"/>
</dbReference>
<dbReference type="PROSITE" id="PS51257">
    <property type="entry name" value="PROKAR_LIPOPROTEIN"/>
    <property type="match status" value="1"/>
</dbReference>
<evidence type="ECO:0000313" key="4">
    <source>
        <dbReference type="Proteomes" id="UP001501777"/>
    </source>
</evidence>
<accession>A0ABN3L652</accession>